<sequence>MCPSSASQGQESYFTQRGTRGSEANKSPISWKYSSLCQLEKPKLSLEMRKMSEQTSVKIVSGTLSPVVLSNISGNEHCKSNTSVGKIDSNSEKFSGTRDSFRNSRDSVVFLSYIVVTDSASSDRD</sequence>
<gene>
    <name evidence="1" type="ORF">L6164_028305</name>
</gene>
<protein>
    <submittedName>
        <fullName evidence="1">Uncharacterized protein</fullName>
    </submittedName>
</protein>
<keyword evidence="2" id="KW-1185">Reference proteome</keyword>
<dbReference type="Proteomes" id="UP000828941">
    <property type="component" value="Chromosome 11"/>
</dbReference>
<reference evidence="1 2" key="1">
    <citation type="journal article" date="2022" name="DNA Res.">
        <title>Chromosomal-level genome assembly of the orchid tree Bauhinia variegata (Leguminosae; Cercidoideae) supports the allotetraploid origin hypothesis of Bauhinia.</title>
        <authorList>
            <person name="Zhong Y."/>
            <person name="Chen Y."/>
            <person name="Zheng D."/>
            <person name="Pang J."/>
            <person name="Liu Y."/>
            <person name="Luo S."/>
            <person name="Meng S."/>
            <person name="Qian L."/>
            <person name="Wei D."/>
            <person name="Dai S."/>
            <person name="Zhou R."/>
        </authorList>
    </citation>
    <scope>NUCLEOTIDE SEQUENCE [LARGE SCALE GENOMIC DNA]</scope>
    <source>
        <strain evidence="1">BV-YZ2020</strain>
    </source>
</reference>
<dbReference type="EMBL" id="CM039436">
    <property type="protein sequence ID" value="KAI4315505.1"/>
    <property type="molecule type" value="Genomic_DNA"/>
</dbReference>
<comment type="caution">
    <text evidence="1">The sequence shown here is derived from an EMBL/GenBank/DDBJ whole genome shotgun (WGS) entry which is preliminary data.</text>
</comment>
<name>A0ACB9LVR4_BAUVA</name>
<proteinExistence type="predicted"/>
<organism evidence="1 2">
    <name type="scientific">Bauhinia variegata</name>
    <name type="common">Purple orchid tree</name>
    <name type="synonym">Phanera variegata</name>
    <dbReference type="NCBI Taxonomy" id="167791"/>
    <lineage>
        <taxon>Eukaryota</taxon>
        <taxon>Viridiplantae</taxon>
        <taxon>Streptophyta</taxon>
        <taxon>Embryophyta</taxon>
        <taxon>Tracheophyta</taxon>
        <taxon>Spermatophyta</taxon>
        <taxon>Magnoliopsida</taxon>
        <taxon>eudicotyledons</taxon>
        <taxon>Gunneridae</taxon>
        <taxon>Pentapetalae</taxon>
        <taxon>rosids</taxon>
        <taxon>fabids</taxon>
        <taxon>Fabales</taxon>
        <taxon>Fabaceae</taxon>
        <taxon>Cercidoideae</taxon>
        <taxon>Cercideae</taxon>
        <taxon>Bauhiniinae</taxon>
        <taxon>Bauhinia</taxon>
    </lineage>
</organism>
<evidence type="ECO:0000313" key="2">
    <source>
        <dbReference type="Proteomes" id="UP000828941"/>
    </source>
</evidence>
<accession>A0ACB9LVR4</accession>
<evidence type="ECO:0000313" key="1">
    <source>
        <dbReference type="EMBL" id="KAI4315505.1"/>
    </source>
</evidence>